<dbReference type="InterPro" id="IPR036412">
    <property type="entry name" value="HAD-like_sf"/>
</dbReference>
<keyword evidence="4" id="KW-0547">Nucleotide-binding</keyword>
<dbReference type="InterPro" id="IPR001757">
    <property type="entry name" value="P_typ_ATPase"/>
</dbReference>
<keyword evidence="2 11" id="KW-0812">Transmembrane</keyword>
<dbReference type="Pfam" id="PF00122">
    <property type="entry name" value="E1-E2_ATPase"/>
    <property type="match status" value="1"/>
</dbReference>
<feature type="transmembrane region" description="Helical" evidence="11">
    <location>
        <begin position="982"/>
        <end position="1002"/>
    </location>
</feature>
<reference evidence="13 14" key="1">
    <citation type="journal article" date="2022" name="bioRxiv">
        <title>Genomics of Preaxostyla Flagellates Illuminates Evolutionary Transitions and the Path Towards Mitochondrial Loss.</title>
        <authorList>
            <person name="Novak L.V.F."/>
            <person name="Treitli S.C."/>
            <person name="Pyrih J."/>
            <person name="Halakuc P."/>
            <person name="Pipaliya S.V."/>
            <person name="Vacek V."/>
            <person name="Brzon O."/>
            <person name="Soukal P."/>
            <person name="Eme L."/>
            <person name="Dacks J.B."/>
            <person name="Karnkowska A."/>
            <person name="Elias M."/>
            <person name="Hampl V."/>
        </authorList>
    </citation>
    <scope>NUCLEOTIDE SEQUENCE [LARGE SCALE GENOMIC DNA]</scope>
    <source>
        <strain evidence="13">NAU3</strain>
        <tissue evidence="13">Gut</tissue>
    </source>
</reference>
<evidence type="ECO:0000256" key="7">
    <source>
        <dbReference type="ARBA" id="ARBA00022967"/>
    </source>
</evidence>
<dbReference type="Pfam" id="PF00690">
    <property type="entry name" value="Cation_ATPase_N"/>
    <property type="match status" value="1"/>
</dbReference>
<dbReference type="SMART" id="SM00831">
    <property type="entry name" value="Cation_ATPase_N"/>
    <property type="match status" value="1"/>
</dbReference>
<keyword evidence="8 11" id="KW-1133">Transmembrane helix</keyword>
<dbReference type="InterPro" id="IPR044492">
    <property type="entry name" value="P_typ_ATPase_HD_dom"/>
</dbReference>
<feature type="transmembrane region" description="Helical" evidence="11">
    <location>
        <begin position="864"/>
        <end position="886"/>
    </location>
</feature>
<feature type="transmembrane region" description="Helical" evidence="11">
    <location>
        <begin position="824"/>
        <end position="843"/>
    </location>
</feature>
<keyword evidence="14" id="KW-1185">Reference proteome</keyword>
<evidence type="ECO:0000256" key="4">
    <source>
        <dbReference type="ARBA" id="ARBA00022741"/>
    </source>
</evidence>
<dbReference type="PANTHER" id="PTHR24093:SF369">
    <property type="entry name" value="CALCIUM-TRANSPORTING ATPASE"/>
    <property type="match status" value="1"/>
</dbReference>
<comment type="caution">
    <text evidence="13">The sequence shown here is derived from an EMBL/GenBank/DDBJ whole genome shotgun (WGS) entry which is preliminary data.</text>
</comment>
<evidence type="ECO:0000256" key="6">
    <source>
        <dbReference type="ARBA" id="ARBA00022842"/>
    </source>
</evidence>
<dbReference type="PROSITE" id="PS00154">
    <property type="entry name" value="ATPASE_E1_E2"/>
    <property type="match status" value="1"/>
</dbReference>
<dbReference type="InterPro" id="IPR004014">
    <property type="entry name" value="ATPase_P-typ_cation-transptr_N"/>
</dbReference>
<keyword evidence="9 11" id="KW-0472">Membrane</keyword>
<feature type="domain" description="Cation-transporting P-type ATPase N-terminal" evidence="12">
    <location>
        <begin position="46"/>
        <end position="116"/>
    </location>
</feature>
<dbReference type="InterPro" id="IPR023214">
    <property type="entry name" value="HAD_sf"/>
</dbReference>
<name>A0ABQ9XC58_9EUKA</name>
<evidence type="ECO:0000256" key="10">
    <source>
        <dbReference type="SAM" id="MobiDB-lite"/>
    </source>
</evidence>
<dbReference type="Gene3D" id="3.40.50.1000">
    <property type="entry name" value="HAD superfamily/HAD-like"/>
    <property type="match status" value="1"/>
</dbReference>
<evidence type="ECO:0000259" key="12">
    <source>
        <dbReference type="SMART" id="SM00831"/>
    </source>
</evidence>
<feature type="transmembrane region" description="Helical" evidence="11">
    <location>
        <begin position="286"/>
        <end position="308"/>
    </location>
</feature>
<evidence type="ECO:0000313" key="14">
    <source>
        <dbReference type="Proteomes" id="UP001281761"/>
    </source>
</evidence>
<dbReference type="SUPFAM" id="SSF81653">
    <property type="entry name" value="Calcium ATPase, transduction domain A"/>
    <property type="match status" value="1"/>
</dbReference>
<feature type="transmembrane region" description="Helical" evidence="11">
    <location>
        <begin position="797"/>
        <end position="818"/>
    </location>
</feature>
<dbReference type="SFLD" id="SFLDS00003">
    <property type="entry name" value="Haloacid_Dehalogenase"/>
    <property type="match status" value="1"/>
</dbReference>
<dbReference type="CDD" id="cd02081">
    <property type="entry name" value="P-type_ATPase_Ca_PMCA-like"/>
    <property type="match status" value="1"/>
</dbReference>
<evidence type="ECO:0000313" key="13">
    <source>
        <dbReference type="EMBL" id="KAK2948872.1"/>
    </source>
</evidence>
<dbReference type="SFLD" id="SFLDG00002">
    <property type="entry name" value="C1.7:_P-type_atpase_like"/>
    <property type="match status" value="1"/>
</dbReference>
<dbReference type="Gene3D" id="1.20.1110.10">
    <property type="entry name" value="Calcium-transporting ATPase, transmembrane domain"/>
    <property type="match status" value="1"/>
</dbReference>
<gene>
    <name evidence="13" type="ORF">BLNAU_16215</name>
</gene>
<dbReference type="Gene3D" id="2.70.150.10">
    <property type="entry name" value="Calcium-transporting ATPase, cytoplasmic transduction domain A"/>
    <property type="match status" value="1"/>
</dbReference>
<feature type="transmembrane region" description="Helical" evidence="11">
    <location>
        <begin position="99"/>
        <end position="118"/>
    </location>
</feature>
<evidence type="ECO:0000256" key="9">
    <source>
        <dbReference type="ARBA" id="ARBA00023136"/>
    </source>
</evidence>
<evidence type="ECO:0000256" key="1">
    <source>
        <dbReference type="ARBA" id="ARBA00004127"/>
    </source>
</evidence>
<feature type="transmembrane region" description="Helical" evidence="11">
    <location>
        <begin position="944"/>
        <end position="961"/>
    </location>
</feature>
<dbReference type="SUPFAM" id="SSF56784">
    <property type="entry name" value="HAD-like"/>
    <property type="match status" value="1"/>
</dbReference>
<feature type="transmembrane region" description="Helical" evidence="11">
    <location>
        <begin position="328"/>
        <end position="354"/>
    </location>
</feature>
<dbReference type="InterPro" id="IPR059000">
    <property type="entry name" value="ATPase_P-type_domA"/>
</dbReference>
<dbReference type="PANTHER" id="PTHR24093">
    <property type="entry name" value="CATION TRANSPORTING ATPASE"/>
    <property type="match status" value="1"/>
</dbReference>
<dbReference type="PRINTS" id="PR00119">
    <property type="entry name" value="CATATPASE"/>
</dbReference>
<dbReference type="Pfam" id="PF13246">
    <property type="entry name" value="Cation_ATPase"/>
    <property type="match status" value="1"/>
</dbReference>
<evidence type="ECO:0000256" key="2">
    <source>
        <dbReference type="ARBA" id="ARBA00022692"/>
    </source>
</evidence>
<evidence type="ECO:0000256" key="3">
    <source>
        <dbReference type="ARBA" id="ARBA00022723"/>
    </source>
</evidence>
<dbReference type="InterPro" id="IPR023299">
    <property type="entry name" value="ATPase_P-typ_cyto_dom_N"/>
</dbReference>
<dbReference type="InterPro" id="IPR008250">
    <property type="entry name" value="ATPase_P-typ_transduc_dom_A_sf"/>
</dbReference>
<dbReference type="Pfam" id="PF00689">
    <property type="entry name" value="Cation_ATPase_C"/>
    <property type="match status" value="1"/>
</dbReference>
<dbReference type="Proteomes" id="UP001281761">
    <property type="component" value="Unassembled WGS sequence"/>
</dbReference>
<evidence type="ECO:0000256" key="11">
    <source>
        <dbReference type="SAM" id="Phobius"/>
    </source>
</evidence>
<dbReference type="EMBL" id="JARBJD010000167">
    <property type="protein sequence ID" value="KAK2948872.1"/>
    <property type="molecule type" value="Genomic_DNA"/>
</dbReference>
<keyword evidence="7" id="KW-1278">Translocase</keyword>
<keyword evidence="6" id="KW-0460">Magnesium</keyword>
<dbReference type="NCBIfam" id="TIGR01494">
    <property type="entry name" value="ATPase_P-type"/>
    <property type="match status" value="2"/>
</dbReference>
<dbReference type="SUPFAM" id="SSF81665">
    <property type="entry name" value="Calcium ATPase, transmembrane domain M"/>
    <property type="match status" value="1"/>
</dbReference>
<dbReference type="PRINTS" id="PR00120">
    <property type="entry name" value="HATPASE"/>
</dbReference>
<sequence>MTSSDNTPLLQNQDQGRYSSSNWPEKEKLAEIMEERDAKLLEQFDGVVGLMNQLNSSPQGLSSDPKGIAERQERYGKNEMAKPKTKSFFKIWLESLNDATLILLIVLAVISLVIALAVEKGKDLSWLDGTAILATVLVVTIVSSVNTFSQERQFQKLNNQQKDRTILIMRDNKPTQTSIYQLVVGDIFMIQTGDVLPADGLCIEASNLACDEAPMTGESDLMKKDPEVKPFLLCGCKVQTGFGKMLVTNVGMDTQFGILKQAVLTASSERTLTPLQQKLNKLSKQIGYIGFIAAGLTLVLLIIFWVIPGLKDKPRWKKPSHYLLLVDYFIMAVSIIVMAVPEGLPLAVTIALAYSMKKMLKDNNLVRVLSSCETMGGATTICSDKTGTLTQNRMKVAAGFFDGKLIMNIPTASDHRAPVETKTYQAAPAAPSASINAEGNEGLVSQTTRVASTENSPLSVLSEDYMTLLYEAMAMNSTANLKKEDNGTVTYLGNVTECAMLLFSQEQGIDYNAIRESHTIAQAFPFSSEKKRMTVIVQKENGIRVFTKGASEIVSKLCTKMHKDGEIVAIGDEERKNIEETIHKLASNGLRTIAISYRDIPSKDVPEHSNPAILFPEENPPEEDLILIGITGIKDPLRPEVPSAIEDCHDAHIVVRMVTGDNIVTAMHIAEECGIYNPKEGVAIEGPLFRALSEEDRLRLIPKLQVMARSSPIDKHTLVSGLQQLGHVVAVTGDGTNDAPALSKSDVGFAMGIAGTEVAKDAAAIIITDDNFASIVKAVMWGRNVYDNIRKFLQFQLTVNFSALTVAVIGAVFAIAPLKAVQMLWVNLIMDTFAALALATEIPTKQLLKRRPYGKTDSLICPSMWRNILVGTIFQVICLVLMLFLWGKAAPWKVDPADPAFDRTKDCSLLTARDEIDCSEIFFPKGLCRHFALEPKIAVFSKEHFSFIFNTFIYLQVFNLLPSRKCYNEINFFTQITRNIPFLVILGLIAGLQVCIMLIPGLRDAFSIIPPTPLLWGFTFAFSLCILPVQFVARLIKTPDPFHGEIEIVSDAGVPAGVYEFGKPAPAGCQLTIPMPKDKSTDASILHDNEHLDPSLVVRTSGKKRWIKLSHSVKATSQFKRVRGGVGPVKKDIEIGFLLPESQ</sequence>
<dbReference type="SUPFAM" id="SSF81660">
    <property type="entry name" value="Metal cation-transporting ATPase, ATP-binding domain N"/>
    <property type="match status" value="1"/>
</dbReference>
<keyword evidence="5" id="KW-0067">ATP-binding</keyword>
<dbReference type="InterPro" id="IPR023298">
    <property type="entry name" value="ATPase_P-typ_TM_dom_sf"/>
</dbReference>
<dbReference type="Gene3D" id="3.40.1110.10">
    <property type="entry name" value="Calcium-transporting ATPase, cytoplasmic domain N"/>
    <property type="match status" value="1"/>
</dbReference>
<feature type="transmembrane region" description="Helical" evidence="11">
    <location>
        <begin position="130"/>
        <end position="148"/>
    </location>
</feature>
<dbReference type="InterPro" id="IPR018303">
    <property type="entry name" value="ATPase_P-typ_P_site"/>
</dbReference>
<feature type="transmembrane region" description="Helical" evidence="11">
    <location>
        <begin position="1014"/>
        <end position="1033"/>
    </location>
</feature>
<evidence type="ECO:0000256" key="8">
    <source>
        <dbReference type="ARBA" id="ARBA00022989"/>
    </source>
</evidence>
<dbReference type="SFLD" id="SFLDF00027">
    <property type="entry name" value="p-type_atpase"/>
    <property type="match status" value="1"/>
</dbReference>
<organism evidence="13 14">
    <name type="scientific">Blattamonas nauphoetae</name>
    <dbReference type="NCBI Taxonomy" id="2049346"/>
    <lineage>
        <taxon>Eukaryota</taxon>
        <taxon>Metamonada</taxon>
        <taxon>Preaxostyla</taxon>
        <taxon>Oxymonadida</taxon>
        <taxon>Blattamonas</taxon>
    </lineage>
</organism>
<dbReference type="InterPro" id="IPR006068">
    <property type="entry name" value="ATPase_P-typ_cation-transptr_C"/>
</dbReference>
<comment type="subcellular location">
    <subcellularLocation>
        <location evidence="1">Endomembrane system</location>
        <topology evidence="1">Multi-pass membrane protein</topology>
    </subcellularLocation>
</comment>
<proteinExistence type="predicted"/>
<keyword evidence="3" id="KW-0479">Metal-binding</keyword>
<feature type="region of interest" description="Disordered" evidence="10">
    <location>
        <begin position="1"/>
        <end position="23"/>
    </location>
</feature>
<accession>A0ABQ9XC58</accession>
<protein>
    <submittedName>
        <fullName evidence="13">Ion-transporting P-type ATPase</fullName>
    </submittedName>
</protein>
<evidence type="ECO:0000256" key="5">
    <source>
        <dbReference type="ARBA" id="ARBA00022840"/>
    </source>
</evidence>